<comment type="caution">
    <text evidence="1">The sequence shown here is derived from an EMBL/GenBank/DDBJ whole genome shotgun (WGS) entry which is preliminary data.</text>
</comment>
<reference evidence="1" key="1">
    <citation type="submission" date="2021-02" db="EMBL/GenBank/DDBJ databases">
        <authorList>
            <person name="Nowell W R."/>
        </authorList>
    </citation>
    <scope>NUCLEOTIDE SEQUENCE</scope>
</reference>
<evidence type="ECO:0000313" key="2">
    <source>
        <dbReference type="Proteomes" id="UP000663865"/>
    </source>
</evidence>
<dbReference type="EMBL" id="CAJNYV010003700">
    <property type="protein sequence ID" value="CAF3600671.1"/>
    <property type="molecule type" value="Genomic_DNA"/>
</dbReference>
<name>A0A818N4I8_9BILA</name>
<evidence type="ECO:0000313" key="1">
    <source>
        <dbReference type="EMBL" id="CAF3600671.1"/>
    </source>
</evidence>
<sequence>MFTSKDKITNDIKTNLNKNTFELKYDNDQQSSSDNEEVCSCSTCECSSCIDEDNYNENILENKTTSLTNSSISINRSTLGLVHKTCCSIHKISHMNDSHSFLNNYNCSSVESNRPSIAKFTESIMQSIPWKVQDTINIPPEVVSTKQANVQIMEQPVSIHRQKSENFKSIENRLTDKPTSEIDFQHMYETINQSYLKIPILYNSIKQTRLDTDFILSVNDYLERLKVNIYKDLIRRETLLRNGKNHAKNLISLVRCICKISYKQAVEITNDSMISKRAIIYTMTAIDHILQCNFPQKKPLFNFILNEYISMWLHESLRMIQEDFCIIVENGTRNNFFLLCICLFHKLESICAINWERLQMIQNYRLAHFNELMKPTSVKLERTKDFVQVFGKPVISKTKKSKILITSLYLNRTDNEINNIHEIEQIFKNSIAKILFHQCDTLKNILGLEDDAVASCQSHSQQIIIPASIYTIRITSSLSTKLIDTDLSSKSKEPPTLFISDDSQLTVEKSEPDKTKSTLSKLDQQASPTSNIISEVYTQCDEPVVVLPRHVSSISSSTKPFLISLKSDKSEEQNQALPSESKLVSMEHKKQILSNERTTNENKSSKLTLIHVDQLFSPSNSSLLHLQSSIKTMSNASSRIETTDQTSTVKRINRNFESMSNVSTPLIFIKSELKNNASQHIRDKNNFIQESKVLSNFQNDDYSIQQSMSLACSPPQKTFTKAHISCSLHQTLSDNSIEINSESILNAEVNELIIFLQQIAYSSLLIQQERKTPSLLKLLQCCLKQSSIDSNLILEQIQNTHPQSSLNVKDPIFLAAFTRVLRQELNDAQILRKINCEQLNEDSQNIGHSSFETANILKLPKTELSLKNKSTDVGDNIDQSHVFIEVTHDPKRCKPISELSDFQYQSCRQLPQKYQQLNNDSSPKSTNTPLIDYYNNQKIITSLDLNHSPQQWNWLYSNKSSVCNNCIITHNSICCERNSLDKSTDSITVEHNENF</sequence>
<accession>A0A818N4I8</accession>
<organism evidence="1 2">
    <name type="scientific">Rotaria socialis</name>
    <dbReference type="NCBI Taxonomy" id="392032"/>
    <lineage>
        <taxon>Eukaryota</taxon>
        <taxon>Metazoa</taxon>
        <taxon>Spiralia</taxon>
        <taxon>Gnathifera</taxon>
        <taxon>Rotifera</taxon>
        <taxon>Eurotatoria</taxon>
        <taxon>Bdelloidea</taxon>
        <taxon>Philodinida</taxon>
        <taxon>Philodinidae</taxon>
        <taxon>Rotaria</taxon>
    </lineage>
</organism>
<gene>
    <name evidence="1" type="ORF">KIK155_LOCUS20916</name>
</gene>
<proteinExistence type="predicted"/>
<protein>
    <submittedName>
        <fullName evidence="1">Uncharacterized protein</fullName>
    </submittedName>
</protein>
<dbReference type="Proteomes" id="UP000663865">
    <property type="component" value="Unassembled WGS sequence"/>
</dbReference>
<dbReference type="AlphaFoldDB" id="A0A818N4I8"/>